<name>A0ABW3GSJ3_9FLAO</name>
<dbReference type="RefSeq" id="WP_379658518.1">
    <property type="nucleotide sequence ID" value="NZ_JBHTIV010000013.1"/>
</dbReference>
<evidence type="ECO:0000313" key="2">
    <source>
        <dbReference type="Proteomes" id="UP001597049"/>
    </source>
</evidence>
<comment type="caution">
    <text evidence="1">The sequence shown here is derived from an EMBL/GenBank/DDBJ whole genome shotgun (WGS) entry which is preliminary data.</text>
</comment>
<reference evidence="2" key="1">
    <citation type="journal article" date="2019" name="Int. J. Syst. Evol. Microbiol.">
        <title>The Global Catalogue of Microorganisms (GCM) 10K type strain sequencing project: providing services to taxonomists for standard genome sequencing and annotation.</title>
        <authorList>
            <consortium name="The Broad Institute Genomics Platform"/>
            <consortium name="The Broad Institute Genome Sequencing Center for Infectious Disease"/>
            <person name="Wu L."/>
            <person name="Ma J."/>
        </authorList>
    </citation>
    <scope>NUCLEOTIDE SEQUENCE [LARGE SCALE GENOMIC DNA]</scope>
    <source>
        <strain evidence="2">CCUG 56752</strain>
    </source>
</reference>
<protein>
    <recommendedName>
        <fullName evidence="3">Outer membrane protein beta-barrel domain-containing protein</fullName>
    </recommendedName>
</protein>
<proteinExistence type="predicted"/>
<keyword evidence="2" id="KW-1185">Reference proteome</keyword>
<dbReference type="Proteomes" id="UP001597049">
    <property type="component" value="Unassembled WGS sequence"/>
</dbReference>
<dbReference type="InterPro" id="IPR011250">
    <property type="entry name" value="OMP/PagP_B-barrel"/>
</dbReference>
<sequence length="216" mass="24398">MNCGSLFLLIWASLIFLINIVPLQAQYQGVVGKHKWLVEGQVGLSYSWADLAIVDNSLTLEQEATFENAIKVQLLLGVNYSLTTNLFAGVSAGFGYLSFDNEASGTTNRFTHFEIGPYLRHYLNITSIFSVFIEIGVNQNFIDSNQNASNSYVNAYTDLGLNLKVKPNMCLYLRLPNLIYYYSDDFNFENRDSFGVSNPLKNFIDFPIFGVLYQLD</sequence>
<gene>
    <name evidence="1" type="ORF">ACFQ0R_11460</name>
</gene>
<accession>A0ABW3GSJ3</accession>
<dbReference type="SUPFAM" id="SSF56925">
    <property type="entry name" value="OMPA-like"/>
    <property type="match status" value="1"/>
</dbReference>
<organism evidence="1 2">
    <name type="scientific">Psychroflexus salinarum</name>
    <dbReference type="NCBI Taxonomy" id="546024"/>
    <lineage>
        <taxon>Bacteria</taxon>
        <taxon>Pseudomonadati</taxon>
        <taxon>Bacteroidota</taxon>
        <taxon>Flavobacteriia</taxon>
        <taxon>Flavobacteriales</taxon>
        <taxon>Flavobacteriaceae</taxon>
        <taxon>Psychroflexus</taxon>
    </lineage>
</organism>
<dbReference type="EMBL" id="JBHTIV010000013">
    <property type="protein sequence ID" value="MFD0933214.1"/>
    <property type="molecule type" value="Genomic_DNA"/>
</dbReference>
<evidence type="ECO:0008006" key="3">
    <source>
        <dbReference type="Google" id="ProtNLM"/>
    </source>
</evidence>
<evidence type="ECO:0000313" key="1">
    <source>
        <dbReference type="EMBL" id="MFD0933214.1"/>
    </source>
</evidence>